<dbReference type="Proteomes" id="UP001596096">
    <property type="component" value="Unassembled WGS sequence"/>
</dbReference>
<sequence length="844" mass="94711">MDQQAAPQEPFQMPAIWGKRIPGRNKHFTGRENLLDQLRASIISTTKAAVVPQALQGLGGVGKTQLAIEYAWRYRGSYDLVWWVPADQPMLVPSTLATLAEDLKLRPANSVGIEEAAASVRDALQRGDPVERWLLIFDNADEPEEIREFIPEGGPGHVLITSRNSRWSGVAETVPVDVFSTEESVAFLRKRLRKEVPQKEAEHLAGELGDLPLALEQAAALQVMTGMSTEEYVEQLALQASDLLNLGKSTEYPLSMTAAWQLSVNEIENRLPEAATMLRCLAFFGPDPIPRAVFRRGSKSGVKLMAPILAKPILMAQAFGELNRFALVKIEKDAGTVQVHRLVQALLRDSVEPDKREEYKHEVHLLLAGGSPGDPEDTANWPDYADLIPHLRPAGVVECADHGVQRFAIDITRYLFRVANYSSARKYAEDFLVHWTGMSEENEKDENVLRLRRHLGNVMWQAGAFDESRALNEETFDYMREVFGEKNEETLRIRLTIAANLRARGMFREAFQQDTESLKLHEEVFGRVVPATLRVLNNLALDHLLLSQFDSALDLAQLVYMEQSSAKSGVSKWDLQASWNGLARTVRLYGDHDQACDVGEEAYAHGQSELGVEHPLTLVTARDLSIARRRRGDIDGALELIEETYTRLNKIFGPDYPETVATQVAFGNILRQAGRSEETMAMTRQALERYRSIFGDEHPFTYGCLMDRASLFNLRGDAEEARKLDQRAHDGLRDRLGPKHAYVFGAALNLTSDIAALGGIAEARKRGEVVLEQVREFFGPDNLLSLSATVNLALDLHADGKPEQAQALYEDAMRGYERYTPEHPERVHASKWRRFRWDCDPISL</sequence>
<proteinExistence type="predicted"/>
<evidence type="ECO:0000259" key="1">
    <source>
        <dbReference type="Pfam" id="PF00931"/>
    </source>
</evidence>
<dbReference type="InterPro" id="IPR002182">
    <property type="entry name" value="NB-ARC"/>
</dbReference>
<dbReference type="InterPro" id="IPR056681">
    <property type="entry name" value="DUF7779"/>
</dbReference>
<evidence type="ECO:0000313" key="3">
    <source>
        <dbReference type="EMBL" id="MFC5819848.1"/>
    </source>
</evidence>
<evidence type="ECO:0000259" key="2">
    <source>
        <dbReference type="Pfam" id="PF25000"/>
    </source>
</evidence>
<dbReference type="RefSeq" id="WP_219545349.1">
    <property type="nucleotide sequence ID" value="NZ_JAHKRN010000015.1"/>
</dbReference>
<comment type="caution">
    <text evidence="3">The sequence shown here is derived from an EMBL/GenBank/DDBJ whole genome shotgun (WGS) entry which is preliminary data.</text>
</comment>
<dbReference type="Pfam" id="PF00931">
    <property type="entry name" value="NB-ARC"/>
    <property type="match status" value="1"/>
</dbReference>
<gene>
    <name evidence="3" type="primary">fxsT</name>
    <name evidence="3" type="ORF">ACFPUY_32525</name>
</gene>
<dbReference type="PANTHER" id="PTHR46082:SF6">
    <property type="entry name" value="AAA+ ATPASE DOMAIN-CONTAINING PROTEIN-RELATED"/>
    <property type="match status" value="1"/>
</dbReference>
<name>A0ABW1C4X6_9ACTN</name>
<feature type="domain" description="NB-ARC" evidence="1">
    <location>
        <begin position="54"/>
        <end position="190"/>
    </location>
</feature>
<evidence type="ECO:0000313" key="4">
    <source>
        <dbReference type="Proteomes" id="UP001596096"/>
    </source>
</evidence>
<feature type="domain" description="DUF7779" evidence="2">
    <location>
        <begin position="268"/>
        <end position="355"/>
    </location>
</feature>
<reference evidence="4" key="1">
    <citation type="journal article" date="2019" name="Int. J. Syst. Evol. Microbiol.">
        <title>The Global Catalogue of Microorganisms (GCM) 10K type strain sequencing project: providing services to taxonomists for standard genome sequencing and annotation.</title>
        <authorList>
            <consortium name="The Broad Institute Genomics Platform"/>
            <consortium name="The Broad Institute Genome Sequencing Center for Infectious Disease"/>
            <person name="Wu L."/>
            <person name="Ma J."/>
        </authorList>
    </citation>
    <scope>NUCLEOTIDE SEQUENCE [LARGE SCALE GENOMIC DNA]</scope>
    <source>
        <strain evidence="4">CGMCC 4.7106</strain>
    </source>
</reference>
<dbReference type="Pfam" id="PF13424">
    <property type="entry name" value="TPR_12"/>
    <property type="match status" value="4"/>
</dbReference>
<dbReference type="Pfam" id="PF25000">
    <property type="entry name" value="DUF7779"/>
    <property type="match status" value="1"/>
</dbReference>
<protein>
    <submittedName>
        <fullName evidence="3">FxSxx-COOH system tetratricopeptide repeat protein</fullName>
    </submittedName>
</protein>
<dbReference type="NCBIfam" id="NF040586">
    <property type="entry name" value="FxSxx_TPR"/>
    <property type="match status" value="1"/>
</dbReference>
<dbReference type="InterPro" id="IPR053137">
    <property type="entry name" value="NLR-like"/>
</dbReference>
<keyword evidence="4" id="KW-1185">Reference proteome</keyword>
<organism evidence="3 4">
    <name type="scientific">Nonomuraea harbinensis</name>
    <dbReference type="NCBI Taxonomy" id="1286938"/>
    <lineage>
        <taxon>Bacteria</taxon>
        <taxon>Bacillati</taxon>
        <taxon>Actinomycetota</taxon>
        <taxon>Actinomycetes</taxon>
        <taxon>Streptosporangiales</taxon>
        <taxon>Streptosporangiaceae</taxon>
        <taxon>Nonomuraea</taxon>
    </lineage>
</organism>
<accession>A0ABW1C4X6</accession>
<dbReference type="PANTHER" id="PTHR46082">
    <property type="entry name" value="ATP/GTP-BINDING PROTEIN-RELATED"/>
    <property type="match status" value="1"/>
</dbReference>
<dbReference type="EMBL" id="JBHSNW010000021">
    <property type="protein sequence ID" value="MFC5819848.1"/>
    <property type="molecule type" value="Genomic_DNA"/>
</dbReference>